<dbReference type="GO" id="GO:0000978">
    <property type="term" value="F:RNA polymerase II cis-regulatory region sequence-specific DNA binding"/>
    <property type="evidence" value="ECO:0007669"/>
    <property type="project" value="TreeGrafter"/>
</dbReference>
<dbReference type="GO" id="GO:0000981">
    <property type="term" value="F:DNA-binding transcription factor activity, RNA polymerase II-specific"/>
    <property type="evidence" value="ECO:0007669"/>
    <property type="project" value="TreeGrafter"/>
</dbReference>
<accession>A0A8C1JPE1</accession>
<proteinExistence type="inferred from homology"/>
<feature type="compositionally biased region" description="Basic and acidic residues" evidence="4">
    <location>
        <begin position="1015"/>
        <end position="1035"/>
    </location>
</feature>
<evidence type="ECO:0000256" key="1">
    <source>
        <dbReference type="ARBA" id="ARBA00008275"/>
    </source>
</evidence>
<feature type="compositionally biased region" description="Basic and acidic residues" evidence="4">
    <location>
        <begin position="906"/>
        <end position="920"/>
    </location>
</feature>
<feature type="compositionally biased region" description="Polar residues" evidence="4">
    <location>
        <begin position="992"/>
        <end position="1007"/>
    </location>
</feature>
<feature type="compositionally biased region" description="Basic and acidic residues" evidence="4">
    <location>
        <begin position="1127"/>
        <end position="1146"/>
    </location>
</feature>
<dbReference type="Pfam" id="PF09738">
    <property type="entry name" value="LRRFIP"/>
    <property type="match status" value="1"/>
</dbReference>
<gene>
    <name evidence="5" type="primary">LOC109092039</name>
</gene>
<feature type="region of interest" description="Disordered" evidence="4">
    <location>
        <begin position="94"/>
        <end position="114"/>
    </location>
</feature>
<feature type="compositionally biased region" description="Acidic residues" evidence="4">
    <location>
        <begin position="950"/>
        <end position="972"/>
    </location>
</feature>
<evidence type="ECO:0000256" key="3">
    <source>
        <dbReference type="SAM" id="Coils"/>
    </source>
</evidence>
<feature type="compositionally biased region" description="Basic and acidic residues" evidence="4">
    <location>
        <begin position="630"/>
        <end position="639"/>
    </location>
</feature>
<feature type="region of interest" description="Disordered" evidence="4">
    <location>
        <begin position="351"/>
        <end position="383"/>
    </location>
</feature>
<feature type="region of interest" description="Disordered" evidence="4">
    <location>
        <begin position="490"/>
        <end position="649"/>
    </location>
</feature>
<feature type="region of interest" description="Disordered" evidence="4">
    <location>
        <begin position="824"/>
        <end position="857"/>
    </location>
</feature>
<reference evidence="5" key="2">
    <citation type="submission" date="2025-09" db="UniProtKB">
        <authorList>
            <consortium name="Ensembl"/>
        </authorList>
    </citation>
    <scope>IDENTIFICATION</scope>
</reference>
<evidence type="ECO:0000256" key="2">
    <source>
        <dbReference type="ARBA" id="ARBA00023054"/>
    </source>
</evidence>
<feature type="compositionally biased region" description="Acidic residues" evidence="4">
    <location>
        <begin position="843"/>
        <end position="855"/>
    </location>
</feature>
<feature type="region of interest" description="Disordered" evidence="4">
    <location>
        <begin position="137"/>
        <end position="161"/>
    </location>
</feature>
<organism evidence="5 6">
    <name type="scientific">Cyprinus carpio</name>
    <name type="common">Common carp</name>
    <dbReference type="NCBI Taxonomy" id="7962"/>
    <lineage>
        <taxon>Eukaryota</taxon>
        <taxon>Metazoa</taxon>
        <taxon>Chordata</taxon>
        <taxon>Craniata</taxon>
        <taxon>Vertebrata</taxon>
        <taxon>Euteleostomi</taxon>
        <taxon>Actinopterygii</taxon>
        <taxon>Neopterygii</taxon>
        <taxon>Teleostei</taxon>
        <taxon>Ostariophysi</taxon>
        <taxon>Cypriniformes</taxon>
        <taxon>Cyprinidae</taxon>
        <taxon>Cyprininae</taxon>
        <taxon>Cyprinus</taxon>
    </lineage>
</organism>
<keyword evidence="6" id="KW-1185">Reference proteome</keyword>
<dbReference type="PANTHER" id="PTHR19212">
    <property type="entry name" value="LEUCINE RICH REPEAT IN FLII INTERACTING PROTEIN"/>
    <property type="match status" value="1"/>
</dbReference>
<reference evidence="5" key="1">
    <citation type="submission" date="2025-08" db="UniProtKB">
        <authorList>
            <consortium name="Ensembl"/>
        </authorList>
    </citation>
    <scope>IDENTIFICATION</scope>
</reference>
<feature type="region of interest" description="Disordered" evidence="4">
    <location>
        <begin position="444"/>
        <end position="463"/>
    </location>
</feature>
<feature type="compositionally biased region" description="Basic residues" evidence="4">
    <location>
        <begin position="563"/>
        <end position="576"/>
    </location>
</feature>
<feature type="region of interest" description="Disordered" evidence="4">
    <location>
        <begin position="779"/>
        <end position="807"/>
    </location>
</feature>
<comment type="similarity">
    <text evidence="1">Belongs to the LRRFIP family.</text>
</comment>
<feature type="compositionally biased region" description="Polar residues" evidence="4">
    <location>
        <begin position="546"/>
        <end position="562"/>
    </location>
</feature>
<feature type="compositionally biased region" description="Basic and acidic residues" evidence="4">
    <location>
        <begin position="490"/>
        <end position="515"/>
    </location>
</feature>
<feature type="region of interest" description="Disordered" evidence="4">
    <location>
        <begin position="1"/>
        <end position="22"/>
    </location>
</feature>
<feature type="region of interest" description="Disordered" evidence="4">
    <location>
        <begin position="1101"/>
        <end position="1161"/>
    </location>
</feature>
<feature type="compositionally biased region" description="Basic and acidic residues" evidence="4">
    <location>
        <begin position="524"/>
        <end position="542"/>
    </location>
</feature>
<dbReference type="PANTHER" id="PTHR19212:SF5">
    <property type="entry name" value="LEUCINE-RICH REPEAT FLIGHTLESS-INTERACTING PROTEIN 1"/>
    <property type="match status" value="1"/>
</dbReference>
<feature type="compositionally biased region" description="Basic and acidic residues" evidence="4">
    <location>
        <begin position="604"/>
        <end position="623"/>
    </location>
</feature>
<dbReference type="InterPro" id="IPR019139">
    <property type="entry name" value="LRRFIP1/2"/>
</dbReference>
<feature type="region of interest" description="Disordered" evidence="4">
    <location>
        <begin position="397"/>
        <end position="430"/>
    </location>
</feature>
<dbReference type="Ensembl" id="ENSCCRT00010037586.1">
    <property type="protein sequence ID" value="ENSCCRP00010034258.1"/>
    <property type="gene ID" value="ENSCCRG00010014495.1"/>
</dbReference>
<keyword evidence="2 3" id="KW-0175">Coiled coil</keyword>
<evidence type="ECO:0000313" key="6">
    <source>
        <dbReference type="Proteomes" id="UP000694427"/>
    </source>
</evidence>
<feature type="compositionally biased region" description="Polar residues" evidence="4">
    <location>
        <begin position="594"/>
        <end position="603"/>
    </location>
</feature>
<evidence type="ECO:0000313" key="5">
    <source>
        <dbReference type="Ensembl" id="ENSCCRP00010034258.1"/>
    </source>
</evidence>
<dbReference type="Gene3D" id="1.20.5.4090">
    <property type="match status" value="1"/>
</dbReference>
<feature type="coiled-coil region" evidence="3">
    <location>
        <begin position="165"/>
        <end position="342"/>
    </location>
</feature>
<protein>
    <submittedName>
        <fullName evidence="5">Leucine rich repeat (in FLII) interacting protein 1a</fullName>
    </submittedName>
</protein>
<evidence type="ECO:0000256" key="4">
    <source>
        <dbReference type="SAM" id="MobiDB-lite"/>
    </source>
</evidence>
<sequence length="1161" mass="130387">MGSQGPGRKRTPSKNGLTGEEDALNVIAKEAEARLAAKRAARAEAREIRMRELERQQKEIYQVQKKYYGLDNLDNKWGDIEQWMEDSERYTRVSRRHASVSDDEEQMSVGSRSNIRVDDRLERDYLEKGSSRASTISGATLTSLGGTSSRRGSGDTSISADTEASIREIKEIHELKDQIQDVEAKHMQNLKELKDSLLEMEEKYRKAMVSNAQLDNEKTNMMYEVDTLKDSLTELEEMLFETRRELEEKCKDLEREKHAHSILQFQFNELKETLKQSEELLTEIRQLRLKQDGYVREISDLQETVEWKNKKIGALERQKEFSDAIRNERDELRDEVVQLKDILKKHGIVLGPDLATNGETGEEVGKADQNSQTASTEIREGSSVLGTHQLKVCKDQQQKDLDDGVPGNQQFSHAQFSSSNTPLEPSMENGELGDQMIQGVEQLENRPEEPPGSVGDDELTATRPKEEIKLEAHIPEDLRSNTVELESKVHKDGHLETDQQERECVKPSQVIKEETPSELVSGSVHDETDKPGETVLDDKVQEEPVESSQTEMLAKTQGASASNKKKKKKKKNKQKQKQSDKQESDRKIDDKNETVCSEDNPNQKMKDDLEGNHQDPSGNDKSETTMNTDVPHDAKRTSELEGIETTDTNINVDDAQDKILLVTDEADLAGISKTISNFDCPESANGVLSDDLSSNIISNPANIIDEHTEVSTNPDSEAVIFSCELVSSETKTSLPHESSAQSMDAVEGGVESTSSFENIELKSASLDIKEVESHLKCEVEEQEEKLQNIDLDGTTNPEDQDDSALPNSPVMEKVENEAEKVIQEQPVHQPMESQLQDSIGAELDQEEVETQDELDKENLKVPTEIVFDGSHVDNTPLIETQVQVVHEDLLSSNEAIQDSVGESDASDQKPNVEKDEEERSIQNQITLEVQLPEDEEELLVKSDVAAQELKEEDEKEEDEGESFDFDEMDLEASSDAPLKNFLDQPNEEVTLLNENVQEASQEHQSNVTDEDQTQEDEHLELADQESKPKEQKDDGQDTENPQTTTDVDGCLTEDSQINSGVRPNDQQHDITGIKEDAFEEHRQASEDVTLSEGVNLISEVETRNVGHEVNSSIHHEKKASNISGDQDVEKETTESNREDERKESKKSGKGKGKGKEDCKMS</sequence>
<feature type="compositionally biased region" description="Polar residues" evidence="4">
    <location>
        <begin position="732"/>
        <end position="742"/>
    </location>
</feature>
<feature type="compositionally biased region" description="Low complexity" evidence="4">
    <location>
        <begin position="137"/>
        <end position="159"/>
    </location>
</feature>
<dbReference type="AlphaFoldDB" id="A0A8C1JPE1"/>
<feature type="region of interest" description="Disordered" evidence="4">
    <location>
        <begin position="889"/>
        <end position="1072"/>
    </location>
</feature>
<feature type="compositionally biased region" description="Basic and acidic residues" evidence="4">
    <location>
        <begin position="577"/>
        <end position="593"/>
    </location>
</feature>
<name>A0A8C1JPE1_CYPCA</name>
<feature type="region of interest" description="Disordered" evidence="4">
    <location>
        <begin position="732"/>
        <end position="751"/>
    </location>
</feature>
<feature type="compositionally biased region" description="Polar residues" evidence="4">
    <location>
        <begin position="407"/>
        <end position="423"/>
    </location>
</feature>
<dbReference type="Proteomes" id="UP000694427">
    <property type="component" value="Unplaced"/>
</dbReference>